<feature type="active site" description="Proton acceptor" evidence="4">
    <location>
        <position position="258"/>
    </location>
</feature>
<evidence type="ECO:0000313" key="7">
    <source>
        <dbReference type="EMBL" id="NNH68380.1"/>
    </source>
</evidence>
<dbReference type="InterPro" id="IPR012967">
    <property type="entry name" value="COMT_dimerisation"/>
</dbReference>
<protein>
    <submittedName>
        <fullName evidence="7">Methyltransferase</fullName>
    </submittedName>
</protein>
<dbReference type="SUPFAM" id="SSF53335">
    <property type="entry name" value="S-adenosyl-L-methionine-dependent methyltransferases"/>
    <property type="match status" value="1"/>
</dbReference>
<dbReference type="InterPro" id="IPR016461">
    <property type="entry name" value="COMT-like"/>
</dbReference>
<keyword evidence="1 7" id="KW-0489">Methyltransferase</keyword>
<dbReference type="Proteomes" id="UP000586827">
    <property type="component" value="Unassembled WGS sequence"/>
</dbReference>
<feature type="domain" description="O-methyltransferase C-terminal" evidence="5">
    <location>
        <begin position="122"/>
        <end position="331"/>
    </location>
</feature>
<evidence type="ECO:0000259" key="5">
    <source>
        <dbReference type="Pfam" id="PF00891"/>
    </source>
</evidence>
<dbReference type="PANTHER" id="PTHR43712:SF2">
    <property type="entry name" value="O-METHYLTRANSFERASE CICE"/>
    <property type="match status" value="1"/>
</dbReference>
<name>A0A849BVP7_9NOCA</name>
<comment type="caution">
    <text evidence="7">The sequence shown here is derived from an EMBL/GenBank/DDBJ whole genome shotgun (WGS) entry which is preliminary data.</text>
</comment>
<dbReference type="PANTHER" id="PTHR43712">
    <property type="entry name" value="PUTATIVE (AFU_ORTHOLOGUE AFUA_4G14580)-RELATED"/>
    <property type="match status" value="1"/>
</dbReference>
<dbReference type="InterPro" id="IPR036390">
    <property type="entry name" value="WH_DNA-bd_sf"/>
</dbReference>
<dbReference type="AlphaFoldDB" id="A0A849BVP7"/>
<keyword evidence="8" id="KW-1185">Reference proteome</keyword>
<feature type="domain" description="O-methyltransferase dimerisation" evidence="6">
    <location>
        <begin position="23"/>
        <end position="94"/>
    </location>
</feature>
<dbReference type="GO" id="GO:0032259">
    <property type="term" value="P:methylation"/>
    <property type="evidence" value="ECO:0007669"/>
    <property type="project" value="UniProtKB-KW"/>
</dbReference>
<dbReference type="GO" id="GO:0046983">
    <property type="term" value="F:protein dimerization activity"/>
    <property type="evidence" value="ECO:0007669"/>
    <property type="project" value="InterPro"/>
</dbReference>
<evidence type="ECO:0000256" key="3">
    <source>
        <dbReference type="ARBA" id="ARBA00022691"/>
    </source>
</evidence>
<dbReference type="PROSITE" id="PS51683">
    <property type="entry name" value="SAM_OMT_II"/>
    <property type="match status" value="1"/>
</dbReference>
<dbReference type="GO" id="GO:0008171">
    <property type="term" value="F:O-methyltransferase activity"/>
    <property type="evidence" value="ECO:0007669"/>
    <property type="project" value="InterPro"/>
</dbReference>
<dbReference type="InterPro" id="IPR029063">
    <property type="entry name" value="SAM-dependent_MTases_sf"/>
</dbReference>
<dbReference type="InterPro" id="IPR001077">
    <property type="entry name" value="COMT_C"/>
</dbReference>
<evidence type="ECO:0000256" key="1">
    <source>
        <dbReference type="ARBA" id="ARBA00022603"/>
    </source>
</evidence>
<accession>A0A849BVP7</accession>
<dbReference type="PIRSF" id="PIRSF005739">
    <property type="entry name" value="O-mtase"/>
    <property type="match status" value="1"/>
</dbReference>
<keyword evidence="2 7" id="KW-0808">Transferase</keyword>
<evidence type="ECO:0000313" key="8">
    <source>
        <dbReference type="Proteomes" id="UP000586827"/>
    </source>
</evidence>
<gene>
    <name evidence="7" type="ORF">HLB23_00520</name>
</gene>
<reference evidence="7 8" key="1">
    <citation type="submission" date="2020-05" db="EMBL/GenBank/DDBJ databases">
        <title>MicrobeNet Type strains.</title>
        <authorList>
            <person name="Nicholson A.C."/>
        </authorList>
    </citation>
    <scope>NUCLEOTIDE SEQUENCE [LARGE SCALE GENOMIC DNA]</scope>
    <source>
        <strain evidence="7 8">JCM 3224</strain>
    </source>
</reference>
<dbReference type="EMBL" id="JABELX010000001">
    <property type="protein sequence ID" value="NNH68380.1"/>
    <property type="molecule type" value="Genomic_DNA"/>
</dbReference>
<keyword evidence="3" id="KW-0949">S-adenosyl-L-methionine</keyword>
<evidence type="ECO:0000259" key="6">
    <source>
        <dbReference type="Pfam" id="PF08100"/>
    </source>
</evidence>
<dbReference type="InterPro" id="IPR036388">
    <property type="entry name" value="WH-like_DNA-bd_sf"/>
</dbReference>
<evidence type="ECO:0000256" key="4">
    <source>
        <dbReference type="PIRSR" id="PIRSR005739-1"/>
    </source>
</evidence>
<dbReference type="Gene3D" id="1.10.10.10">
    <property type="entry name" value="Winged helix-like DNA-binding domain superfamily/Winged helix DNA-binding domain"/>
    <property type="match status" value="1"/>
</dbReference>
<dbReference type="Pfam" id="PF00891">
    <property type="entry name" value="Methyltransf_2"/>
    <property type="match status" value="1"/>
</dbReference>
<organism evidence="7 8">
    <name type="scientific">Nocardia uniformis</name>
    <dbReference type="NCBI Taxonomy" id="53432"/>
    <lineage>
        <taxon>Bacteria</taxon>
        <taxon>Bacillati</taxon>
        <taxon>Actinomycetota</taxon>
        <taxon>Actinomycetes</taxon>
        <taxon>Mycobacteriales</taxon>
        <taxon>Nocardiaceae</taxon>
        <taxon>Nocardia</taxon>
    </lineage>
</organism>
<proteinExistence type="predicted"/>
<dbReference type="Gene3D" id="1.10.287.1350">
    <property type="match status" value="1"/>
</dbReference>
<dbReference type="Gene3D" id="3.40.50.150">
    <property type="entry name" value="Vaccinia Virus protein VP39"/>
    <property type="match status" value="1"/>
</dbReference>
<dbReference type="SUPFAM" id="SSF46785">
    <property type="entry name" value="Winged helix' DNA-binding domain"/>
    <property type="match status" value="1"/>
</dbReference>
<dbReference type="CDD" id="cd02440">
    <property type="entry name" value="AdoMet_MTases"/>
    <property type="match status" value="1"/>
</dbReference>
<dbReference type="Pfam" id="PF08100">
    <property type="entry name" value="Dimerisation"/>
    <property type="match status" value="1"/>
</dbReference>
<evidence type="ECO:0000256" key="2">
    <source>
        <dbReference type="ARBA" id="ARBA00022679"/>
    </source>
</evidence>
<sequence>MRTCRTCFGDKQEVGMAAHQRLMNMMFGTICSQVVGTAARLGLADHLGDSERGYTELAEATGTHPGALARLLRALAALELVTETRPGTFRLAEAGMPLRTDRPDSQAAAVLLFTDPALLDSWKQTEEAVRTGQPTFEKLYGTDFFGFLAMNPELSERFNATMRQVSLPIAQLIPVSYDFSRHHTVVDIGGGDGTVLAEILRGAPTLRGVVFDSPTGVAEATATLTAAGVAQRCRIDAGDFFTAVPDDGDAYVLKNILHDWDDERCVTILERCREAIPEHGRLLIVESVLPEVVDTTDPAPYLTDISMLVNMGGQERTRSEYEQLCRRAGFAITAVHPTLLRTSYSIIEATPV</sequence>